<keyword evidence="2" id="KW-1185">Reference proteome</keyword>
<gene>
    <name evidence="1" type="ORF">DUE52_06380</name>
</gene>
<comment type="caution">
    <text evidence="1">The sequence shown here is derived from an EMBL/GenBank/DDBJ whole genome shotgun (WGS) entry which is preliminary data.</text>
</comment>
<dbReference type="PROSITE" id="PS51257">
    <property type="entry name" value="PROKAR_LIPOPROTEIN"/>
    <property type="match status" value="1"/>
</dbReference>
<protein>
    <recommendedName>
        <fullName evidence="3">Galactose oxidase</fullName>
    </recommendedName>
</protein>
<proteinExistence type="predicted"/>
<accession>A0A368JSC9</accession>
<organism evidence="1 2">
    <name type="scientific">Larkinella punicea</name>
    <dbReference type="NCBI Taxonomy" id="2315727"/>
    <lineage>
        <taxon>Bacteria</taxon>
        <taxon>Pseudomonadati</taxon>
        <taxon>Bacteroidota</taxon>
        <taxon>Cytophagia</taxon>
        <taxon>Cytophagales</taxon>
        <taxon>Spirosomataceae</taxon>
        <taxon>Larkinella</taxon>
    </lineage>
</organism>
<dbReference type="Gene3D" id="2.120.10.80">
    <property type="entry name" value="Kelch-type beta propeller"/>
    <property type="match status" value="1"/>
</dbReference>
<evidence type="ECO:0000313" key="1">
    <source>
        <dbReference type="EMBL" id="RCR70569.1"/>
    </source>
</evidence>
<sequence>MLRYFTVLILLAITLFLGGCLRDHLDPDSAWRTLAGLPTSPPLFMVDLQGNLYAGTGNGTSPALLTKLWQYDFATNTWKAKKDFPGKLESGLTYFTVNDKLYVGLSTTGELNPASSFDLEAYSTDIYEYDPATDTWQTVVLPTPRLGTGATSLHFGEKGLSLWGTYRTPANTFVRWNQDGLVNDAINGWQKATITILGTSTFPMTSDQPLNERTLYSVLRKKGFGFSIGNHVYTGGGSVQRSGTFDPFYQHDALQKEVEAHDLYEFEGTETGTGLALVVSNQSKTPATGYDLTWAHQAFPLKNTGYIITSTGQLISFTPGTSQWHTYNALGNRFTVGTSLNEKAYFINQDNQLLEYTPN</sequence>
<dbReference type="Proteomes" id="UP000253383">
    <property type="component" value="Unassembled WGS sequence"/>
</dbReference>
<evidence type="ECO:0008006" key="3">
    <source>
        <dbReference type="Google" id="ProtNLM"/>
    </source>
</evidence>
<evidence type="ECO:0000313" key="2">
    <source>
        <dbReference type="Proteomes" id="UP000253383"/>
    </source>
</evidence>
<reference evidence="1 2" key="1">
    <citation type="submission" date="2018-07" db="EMBL/GenBank/DDBJ databases">
        <title>Genome analysis of Larkinella rosea.</title>
        <authorList>
            <person name="Zhou Z."/>
            <person name="Wang G."/>
        </authorList>
    </citation>
    <scope>NUCLEOTIDE SEQUENCE [LARGE SCALE GENOMIC DNA]</scope>
    <source>
        <strain evidence="2">zzj9</strain>
    </source>
</reference>
<name>A0A368JSC9_9BACT</name>
<dbReference type="EMBL" id="QOWE01000004">
    <property type="protein sequence ID" value="RCR70569.1"/>
    <property type="molecule type" value="Genomic_DNA"/>
</dbReference>
<dbReference type="InterPro" id="IPR015915">
    <property type="entry name" value="Kelch-typ_b-propeller"/>
</dbReference>
<dbReference type="SUPFAM" id="SSF117281">
    <property type="entry name" value="Kelch motif"/>
    <property type="match status" value="1"/>
</dbReference>
<dbReference type="OrthoDB" id="103335at2"/>
<dbReference type="AlphaFoldDB" id="A0A368JSC9"/>
<dbReference type="RefSeq" id="WP_114405138.1">
    <property type="nucleotide sequence ID" value="NZ_QOWE01000004.1"/>
</dbReference>